<evidence type="ECO:0000313" key="2">
    <source>
        <dbReference type="Proteomes" id="UP000187172"/>
    </source>
</evidence>
<accession>A0A1R1DTM1</accession>
<feature type="non-terminal residue" evidence="1">
    <location>
        <position position="172"/>
    </location>
</feature>
<proteinExistence type="predicted"/>
<name>A0A1R1DTM1_9BACL</name>
<comment type="caution">
    <text evidence="1">The sequence shown here is derived from an EMBL/GenBank/DDBJ whole genome shotgun (WGS) entry which is preliminary data.</text>
</comment>
<dbReference type="Proteomes" id="UP000187172">
    <property type="component" value="Unassembled WGS sequence"/>
</dbReference>
<reference evidence="1 2" key="1">
    <citation type="submission" date="2016-11" db="EMBL/GenBank/DDBJ databases">
        <title>Paenibacillus species isolates.</title>
        <authorList>
            <person name="Beno S.M."/>
        </authorList>
    </citation>
    <scope>NUCLEOTIDE SEQUENCE [LARGE SCALE GENOMIC DNA]</scope>
    <source>
        <strain evidence="1 2">FSL R5-0378</strain>
    </source>
</reference>
<dbReference type="RefSeq" id="WP_144025575.1">
    <property type="nucleotide sequence ID" value="NZ_MRTP01000036.1"/>
</dbReference>
<dbReference type="AlphaFoldDB" id="A0A1R1DTM1"/>
<evidence type="ECO:0000313" key="1">
    <source>
        <dbReference type="EMBL" id="OMF42944.1"/>
    </source>
</evidence>
<gene>
    <name evidence="1" type="ORF">BK138_35575</name>
</gene>
<keyword evidence="2" id="KW-1185">Reference proteome</keyword>
<sequence>MAVQMIEKVHNRALKAACEELLLAAKSIVKQADNPSHFTQHAKRLQNVLDSYKAAEALTVTVESLRKCSRRQVAAVLNDLIGGYQMSLAIYFRETMRTKKLYICHLIDNGAKNAKITILRDVFGDLPKDTKTKAPLDWRAIYVRIDRPFKNKMMEAPAEKIEEMMLKAHRRR</sequence>
<protein>
    <submittedName>
        <fullName evidence="1">Uncharacterized protein</fullName>
    </submittedName>
</protein>
<dbReference type="EMBL" id="MRTP01000036">
    <property type="protein sequence ID" value="OMF42944.1"/>
    <property type="molecule type" value="Genomic_DNA"/>
</dbReference>
<organism evidence="1 2">
    <name type="scientific">Paenibacillus rhizosphaerae</name>
    <dbReference type="NCBI Taxonomy" id="297318"/>
    <lineage>
        <taxon>Bacteria</taxon>
        <taxon>Bacillati</taxon>
        <taxon>Bacillota</taxon>
        <taxon>Bacilli</taxon>
        <taxon>Bacillales</taxon>
        <taxon>Paenibacillaceae</taxon>
        <taxon>Paenibacillus</taxon>
    </lineage>
</organism>